<name>A0A7C5DBH9_UNCW3</name>
<feature type="domain" description="Polymerase beta nucleotidyltransferase" evidence="1">
    <location>
        <begin position="9"/>
        <end position="96"/>
    </location>
</feature>
<dbReference type="InterPro" id="IPR041633">
    <property type="entry name" value="Polbeta"/>
</dbReference>
<dbReference type="AlphaFoldDB" id="A0A7C5DBH9"/>
<reference evidence="2" key="1">
    <citation type="journal article" date="2020" name="mSystems">
        <title>Genome- and Community-Level Interaction Insights into Carbon Utilization and Element Cycling Functions of Hydrothermarchaeota in Hydrothermal Sediment.</title>
        <authorList>
            <person name="Zhou Z."/>
            <person name="Liu Y."/>
            <person name="Xu W."/>
            <person name="Pan J."/>
            <person name="Luo Z.H."/>
            <person name="Li M."/>
        </authorList>
    </citation>
    <scope>NUCLEOTIDE SEQUENCE [LARGE SCALE GENOMIC DNA]</scope>
    <source>
        <strain evidence="2">HyVt-74</strain>
    </source>
</reference>
<dbReference type="Proteomes" id="UP000886110">
    <property type="component" value="Unassembled WGS sequence"/>
</dbReference>
<evidence type="ECO:0000313" key="2">
    <source>
        <dbReference type="EMBL" id="HHE04497.1"/>
    </source>
</evidence>
<accession>A0A7C5DBH9</accession>
<comment type="caution">
    <text evidence="2">The sequence shown here is derived from an EMBL/GenBank/DDBJ whole genome shotgun (WGS) entry which is preliminary data.</text>
</comment>
<dbReference type="Pfam" id="PF18765">
    <property type="entry name" value="Polbeta"/>
    <property type="match status" value="1"/>
</dbReference>
<dbReference type="Gene3D" id="3.30.460.10">
    <property type="entry name" value="Beta Polymerase, domain 2"/>
    <property type="match status" value="1"/>
</dbReference>
<gene>
    <name evidence="2" type="ORF">ENL19_00380</name>
</gene>
<evidence type="ECO:0000259" key="1">
    <source>
        <dbReference type="Pfam" id="PF18765"/>
    </source>
</evidence>
<proteinExistence type="predicted"/>
<dbReference type="InterPro" id="IPR043519">
    <property type="entry name" value="NT_sf"/>
</dbReference>
<organism evidence="2">
    <name type="scientific">candidate division WOR-3 bacterium</name>
    <dbReference type="NCBI Taxonomy" id="2052148"/>
    <lineage>
        <taxon>Bacteria</taxon>
        <taxon>Bacteria division WOR-3</taxon>
    </lineage>
</organism>
<dbReference type="SUPFAM" id="SSF81301">
    <property type="entry name" value="Nucleotidyltransferase"/>
    <property type="match status" value="1"/>
</dbReference>
<dbReference type="CDD" id="cd05403">
    <property type="entry name" value="NT_KNTase_like"/>
    <property type="match status" value="1"/>
</dbReference>
<sequence>MEFKKILKTISEIVDKELDSTYQLFLFGSRAAGLYDGKSDIDIGILSDKPITGKQMVMIQEKLEQIPTLLKIDFVDFNSVGDEFKKIALKHTQEIIT</sequence>
<dbReference type="EMBL" id="DRTB01000029">
    <property type="protein sequence ID" value="HHE04497.1"/>
    <property type="molecule type" value="Genomic_DNA"/>
</dbReference>
<protein>
    <submittedName>
        <fullName evidence="2">Nucleotidyltransferase domain-containing protein</fullName>
    </submittedName>
</protein>